<dbReference type="AlphaFoldDB" id="A0A5S4ESF6"/>
<gene>
    <name evidence="2" type="ORF">ACCUM_1630</name>
</gene>
<feature type="coiled-coil region" evidence="1">
    <location>
        <begin position="150"/>
        <end position="184"/>
    </location>
</feature>
<dbReference type="OrthoDB" id="9067983at2"/>
<evidence type="ECO:0000313" key="2">
    <source>
        <dbReference type="EMBL" id="TMQ78402.1"/>
    </source>
</evidence>
<organism evidence="2 3">
    <name type="scientific">Candidatus Accumulibacter phosphatis</name>
    <dbReference type="NCBI Taxonomy" id="327160"/>
    <lineage>
        <taxon>Bacteria</taxon>
        <taxon>Pseudomonadati</taxon>
        <taxon>Pseudomonadota</taxon>
        <taxon>Betaproteobacteria</taxon>
        <taxon>Candidatus Accumulibacter</taxon>
    </lineage>
</organism>
<dbReference type="InterPro" id="IPR025048">
    <property type="entry name" value="DUF3987"/>
</dbReference>
<keyword evidence="1" id="KW-0175">Coiled coil</keyword>
<sequence>MDRISVERGQSFLDDLASEHILNMPTARGALVPAAMKRPIEERPPAGDSALLRRDPEPLRASVPPAEPYPVAALGVILGEAAQALHETIKAPLAMCCQSVLAAASLAAQPHFDVLLPWGKLRPLSLFLLTVGKSGERKSGVDDVVLGAAKKQERDDLESYQVDLAAYELALDSWKQAADAARRAATSKKSGTAPATADDVLRAVQAVGEQPIPPVMPLRFLTDPTVEGQFKLMASAQPSVALFSDEGGLLIGGHALNSDNALKTMARWCKIWDGSPFDRVRAGDGAAILYGRRMALHQLAQPDVMTLLLSDRMANGQGLLSRCLVAWPESTIGHRHVERFEKPEDRREIKRLFAVLKTLMEVPPCTGKNPQELTPAELPLSGEAVDLAVAAQNQFETLMAPGADLAELPDRTSKALENACRIAGVMTAIDSGLAAREVDRPHLERALIIMQWYLREALRIRGAAAIPQSVLDAESLSSWLKDRDITMFRSKQVLNGGPSHLRNKPRLMASIKELVDNGYLLENDSGTVVDGVRAKFSWKVLHHVV</sequence>
<dbReference type="Proteomes" id="UP000306324">
    <property type="component" value="Unassembled WGS sequence"/>
</dbReference>
<dbReference type="EMBL" id="SWAD01000007">
    <property type="protein sequence ID" value="TMQ78402.1"/>
    <property type="molecule type" value="Genomic_DNA"/>
</dbReference>
<protein>
    <recommendedName>
        <fullName evidence="4">DUF3987 domain-containing protein</fullName>
    </recommendedName>
</protein>
<dbReference type="Pfam" id="PF13148">
    <property type="entry name" value="DUF3987"/>
    <property type="match status" value="1"/>
</dbReference>
<name>A0A5S4ESF6_9PROT</name>
<evidence type="ECO:0008006" key="4">
    <source>
        <dbReference type="Google" id="ProtNLM"/>
    </source>
</evidence>
<comment type="caution">
    <text evidence="2">The sequence shown here is derived from an EMBL/GenBank/DDBJ whole genome shotgun (WGS) entry which is preliminary data.</text>
</comment>
<accession>A0A5S4ESF6</accession>
<keyword evidence="3" id="KW-1185">Reference proteome</keyword>
<proteinExistence type="predicted"/>
<evidence type="ECO:0000313" key="3">
    <source>
        <dbReference type="Proteomes" id="UP000306324"/>
    </source>
</evidence>
<reference evidence="2 3" key="1">
    <citation type="submission" date="2019-04" db="EMBL/GenBank/DDBJ databases">
        <title>A novel phosphate-accumulating bacterium identified in bioreactor for phosphate removal from wastewater.</title>
        <authorList>
            <person name="Kotlyarov R.Y."/>
            <person name="Beletsky A.V."/>
            <person name="Kallistova A.Y."/>
            <person name="Dorofeev A.G."/>
            <person name="Nikolaev Y.Y."/>
            <person name="Pimenov N.V."/>
            <person name="Ravin N.V."/>
            <person name="Mardanov A.V."/>
        </authorList>
    </citation>
    <scope>NUCLEOTIDE SEQUENCE [LARGE SCALE GENOMIC DNA]</scope>
    <source>
        <strain evidence="2 3">Bin19</strain>
    </source>
</reference>
<evidence type="ECO:0000256" key="1">
    <source>
        <dbReference type="SAM" id="Coils"/>
    </source>
</evidence>